<organism evidence="3">
    <name type="scientific">Selaginella moellendorffii</name>
    <name type="common">Spikemoss</name>
    <dbReference type="NCBI Taxonomy" id="88036"/>
    <lineage>
        <taxon>Eukaryota</taxon>
        <taxon>Viridiplantae</taxon>
        <taxon>Streptophyta</taxon>
        <taxon>Embryophyta</taxon>
        <taxon>Tracheophyta</taxon>
        <taxon>Lycopodiopsida</taxon>
        <taxon>Selaginellales</taxon>
        <taxon>Selaginellaceae</taxon>
        <taxon>Selaginella</taxon>
    </lineage>
</organism>
<dbReference type="Gramene" id="EFJ19935">
    <property type="protein sequence ID" value="EFJ19935"/>
    <property type="gene ID" value="SELMODRAFT_418803"/>
</dbReference>
<dbReference type="Proteomes" id="UP000001514">
    <property type="component" value="Unassembled WGS sequence"/>
</dbReference>
<name>D8S6F4_SELML</name>
<feature type="transmembrane region" description="Helical" evidence="1">
    <location>
        <begin position="35"/>
        <end position="62"/>
    </location>
</feature>
<dbReference type="EMBL" id="GL377604">
    <property type="protein sequence ID" value="EFJ19935.1"/>
    <property type="molecule type" value="Genomic_DNA"/>
</dbReference>
<keyword evidence="1" id="KW-1133">Transmembrane helix</keyword>
<keyword evidence="1" id="KW-0812">Transmembrane</keyword>
<reference evidence="2 3" key="1">
    <citation type="journal article" date="2011" name="Science">
        <title>The Selaginella genome identifies genetic changes associated with the evolution of vascular plants.</title>
        <authorList>
            <person name="Banks J.A."/>
            <person name="Nishiyama T."/>
            <person name="Hasebe M."/>
            <person name="Bowman J.L."/>
            <person name="Gribskov M."/>
            <person name="dePamphilis C."/>
            <person name="Albert V.A."/>
            <person name="Aono N."/>
            <person name="Aoyama T."/>
            <person name="Ambrose B.A."/>
            <person name="Ashton N.W."/>
            <person name="Axtell M.J."/>
            <person name="Barker E."/>
            <person name="Barker M.S."/>
            <person name="Bennetzen J.L."/>
            <person name="Bonawitz N.D."/>
            <person name="Chapple C."/>
            <person name="Cheng C."/>
            <person name="Correa L.G."/>
            <person name="Dacre M."/>
            <person name="DeBarry J."/>
            <person name="Dreyer I."/>
            <person name="Elias M."/>
            <person name="Engstrom E.M."/>
            <person name="Estelle M."/>
            <person name="Feng L."/>
            <person name="Finet C."/>
            <person name="Floyd S.K."/>
            <person name="Frommer W.B."/>
            <person name="Fujita T."/>
            <person name="Gramzow L."/>
            <person name="Gutensohn M."/>
            <person name="Harholt J."/>
            <person name="Hattori M."/>
            <person name="Heyl A."/>
            <person name="Hirai T."/>
            <person name="Hiwatashi Y."/>
            <person name="Ishikawa M."/>
            <person name="Iwata M."/>
            <person name="Karol K.G."/>
            <person name="Koehler B."/>
            <person name="Kolukisaoglu U."/>
            <person name="Kubo M."/>
            <person name="Kurata T."/>
            <person name="Lalonde S."/>
            <person name="Li K."/>
            <person name="Li Y."/>
            <person name="Litt A."/>
            <person name="Lyons E."/>
            <person name="Manning G."/>
            <person name="Maruyama T."/>
            <person name="Michael T.P."/>
            <person name="Mikami K."/>
            <person name="Miyazaki S."/>
            <person name="Morinaga S."/>
            <person name="Murata T."/>
            <person name="Mueller-Roeber B."/>
            <person name="Nelson D.R."/>
            <person name="Obara M."/>
            <person name="Oguri Y."/>
            <person name="Olmstead R.G."/>
            <person name="Onodera N."/>
            <person name="Petersen B.L."/>
            <person name="Pils B."/>
            <person name="Prigge M."/>
            <person name="Rensing S.A."/>
            <person name="Riano-Pachon D.M."/>
            <person name="Roberts A.W."/>
            <person name="Sato Y."/>
            <person name="Scheller H.V."/>
            <person name="Schulz B."/>
            <person name="Schulz C."/>
            <person name="Shakirov E.V."/>
            <person name="Shibagaki N."/>
            <person name="Shinohara N."/>
            <person name="Shippen D.E."/>
            <person name="Soerensen I."/>
            <person name="Sotooka R."/>
            <person name="Sugimoto N."/>
            <person name="Sugita M."/>
            <person name="Sumikawa N."/>
            <person name="Tanurdzic M."/>
            <person name="Theissen G."/>
            <person name="Ulvskov P."/>
            <person name="Wakazuki S."/>
            <person name="Weng J.K."/>
            <person name="Willats W.W."/>
            <person name="Wipf D."/>
            <person name="Wolf P.G."/>
            <person name="Yang L."/>
            <person name="Zimmer A.D."/>
            <person name="Zhu Q."/>
            <person name="Mitros T."/>
            <person name="Hellsten U."/>
            <person name="Loque D."/>
            <person name="Otillar R."/>
            <person name="Salamov A."/>
            <person name="Schmutz J."/>
            <person name="Shapiro H."/>
            <person name="Lindquist E."/>
            <person name="Lucas S."/>
            <person name="Rokhsar D."/>
            <person name="Grigoriev I.V."/>
        </authorList>
    </citation>
    <scope>NUCLEOTIDE SEQUENCE [LARGE SCALE GENOMIC DNA]</scope>
</reference>
<evidence type="ECO:0000313" key="2">
    <source>
        <dbReference type="EMBL" id="EFJ19935.1"/>
    </source>
</evidence>
<evidence type="ECO:0000313" key="3">
    <source>
        <dbReference type="Proteomes" id="UP000001514"/>
    </source>
</evidence>
<evidence type="ECO:0000256" key="1">
    <source>
        <dbReference type="SAM" id="Phobius"/>
    </source>
</evidence>
<dbReference type="AlphaFoldDB" id="D8S6F4"/>
<dbReference type="HOGENOM" id="CLU_575417_0_0_1"/>
<feature type="transmembrane region" description="Helical" evidence="1">
    <location>
        <begin position="74"/>
        <end position="101"/>
    </location>
</feature>
<dbReference type="GO" id="GO:0003723">
    <property type="term" value="F:RNA binding"/>
    <property type="evidence" value="ECO:0000318"/>
    <property type="project" value="GO_Central"/>
</dbReference>
<sequence>MALFLPSYIEIYNNTSDVYMVQVEEDKIFFKYAKWVVTAFAVISTIVATAGAASPLVAVLVANGVVEVVGLSTAALLAITSAAATISGISYASTAAGWALSTVIFFQDKLRDEGYVKIFPGEKHKFQVIGNGPFGWRQASCRRIRVNPYNKEEVVMDTVYMRPIFSGALPFTTREHNIQYWIDKWGHEDYTIEHNTHRHGRKIDPTPSPREEDSCILESCSWEVVTHKCVLLRGSRYQVRLDASWTDDTHFFFWHIASEACGCYERTVLHCKIIHHMIRFIKTIGPLKMCDKNRGRQDWDGVMNRSVNPLYKESLYRNYSENTRKSLLPEMLRAPLVELCLQIKLLSGGELEKALDPCKTEAVESALSILREGGARAARQFCDASFLTFMSCLDLEANILLCGNDDGEECHQRPESTVWPRKRIRQSERVSAFPRKGGKKVGLFARPLSLGFSFSVAPSGCLSPSVTIIDIGWSK</sequence>
<proteinExistence type="predicted"/>
<gene>
    <name evidence="2" type="ORF">SELMODRAFT_418803</name>
</gene>
<keyword evidence="1" id="KW-0472">Membrane</keyword>
<protein>
    <submittedName>
        <fullName evidence="2">Uncharacterized protein</fullName>
    </submittedName>
</protein>
<dbReference type="KEGG" id="smo:SELMODRAFT_418803"/>
<keyword evidence="3" id="KW-1185">Reference proteome</keyword>
<dbReference type="STRING" id="88036.D8S6F4"/>
<dbReference type="GO" id="GO:0004386">
    <property type="term" value="F:helicase activity"/>
    <property type="evidence" value="ECO:0000318"/>
    <property type="project" value="GO_Central"/>
</dbReference>
<accession>D8S6F4</accession>
<dbReference type="InParanoid" id="D8S6F4"/>